<gene>
    <name evidence="1" type="ordered locus">RHOM_05345</name>
</gene>
<name>G2T2G5_ROSHA</name>
<evidence type="ECO:0000313" key="2">
    <source>
        <dbReference type="Proteomes" id="UP000008178"/>
    </source>
</evidence>
<evidence type="ECO:0000313" key="1">
    <source>
        <dbReference type="EMBL" id="AEN96188.1"/>
    </source>
</evidence>
<keyword evidence="2" id="KW-1185">Reference proteome</keyword>
<dbReference type="EMBL" id="CP003040">
    <property type="protein sequence ID" value="AEN96188.1"/>
    <property type="molecule type" value="Genomic_DNA"/>
</dbReference>
<proteinExistence type="predicted"/>
<dbReference type="AlphaFoldDB" id="G2T2G5"/>
<dbReference type="HOGENOM" id="CLU_3375694_0_0_9"/>
<organism evidence="1 2">
    <name type="scientific">Roseburia hominis (strain DSM 16839 / JCM 17582 / NCIMB 14029 / A2-183)</name>
    <dbReference type="NCBI Taxonomy" id="585394"/>
    <lineage>
        <taxon>Bacteria</taxon>
        <taxon>Bacillati</taxon>
        <taxon>Bacillota</taxon>
        <taxon>Clostridia</taxon>
        <taxon>Lachnospirales</taxon>
        <taxon>Lachnospiraceae</taxon>
        <taxon>Roseburia</taxon>
    </lineage>
</organism>
<reference evidence="1 2" key="1">
    <citation type="journal article" date="2015" name="Genome Announc.">
        <title>Complete genome sequence of the human gut symbiont Roseburia hominis.</title>
        <authorList>
            <person name="Travis A.J."/>
            <person name="Kelly D."/>
            <person name="Flint H.J."/>
            <person name="Aminov R.I."/>
        </authorList>
    </citation>
    <scope>NUCLEOTIDE SEQUENCE [LARGE SCALE GENOMIC DNA]</scope>
    <source>
        <strain evidence="2">DSM 16839 / JCM 17582 / NCIMB 14029 / A2-183</strain>
    </source>
</reference>
<sequence length="34" mass="3779">MTPAEGSRKAIRRSMCLHRWLHAARGAGSTEKRG</sequence>
<dbReference type="Proteomes" id="UP000008178">
    <property type="component" value="Chromosome"/>
</dbReference>
<accession>G2T2G5</accession>
<protein>
    <submittedName>
        <fullName evidence="1">Uncharacterized protein</fullName>
    </submittedName>
</protein>
<dbReference type="KEGG" id="rho:RHOM_05345"/>